<dbReference type="Gene3D" id="3.40.50.880">
    <property type="match status" value="1"/>
</dbReference>
<evidence type="ECO:0000256" key="9">
    <source>
        <dbReference type="ARBA" id="ARBA00048816"/>
    </source>
</evidence>
<dbReference type="NCBIfam" id="TIGR01368">
    <property type="entry name" value="CPSaseIIsmall"/>
    <property type="match status" value="1"/>
</dbReference>
<feature type="domain" description="Carbamoyl-phosphate synthase small subunit N-terminal" evidence="12">
    <location>
        <begin position="3"/>
        <end position="133"/>
    </location>
</feature>
<evidence type="ECO:0000259" key="12">
    <source>
        <dbReference type="SMART" id="SM01097"/>
    </source>
</evidence>
<evidence type="ECO:0000313" key="14">
    <source>
        <dbReference type="Proteomes" id="UP000006804"/>
    </source>
</evidence>
<dbReference type="HOGENOM" id="CLU_035901_2_1_0"/>
<evidence type="ECO:0000313" key="13">
    <source>
        <dbReference type="EMBL" id="AEH51598.1"/>
    </source>
</evidence>
<proteinExistence type="inferred from homology"/>
<keyword evidence="5 11" id="KW-0547">Nucleotide-binding</keyword>
<dbReference type="AlphaFoldDB" id="F7YXC3"/>
<dbReference type="Gene3D" id="3.50.30.20">
    <property type="entry name" value="Carbamoyl-phosphate synthase small subunit, N-terminal domain"/>
    <property type="match status" value="1"/>
</dbReference>
<dbReference type="InterPro" id="IPR050472">
    <property type="entry name" value="Anth_synth/Amidotransfase"/>
</dbReference>
<keyword evidence="4 11" id="KW-0436">Ligase</keyword>
<dbReference type="PRINTS" id="PR00096">
    <property type="entry name" value="GATASE"/>
</dbReference>
<feature type="active site" evidence="11">
    <location>
        <position position="361"/>
    </location>
</feature>
<reference evidence="13 14" key="1">
    <citation type="submission" date="2010-11" db="EMBL/GenBank/DDBJ databases">
        <title>The complete genome of Thermotoga thermarum DSM 5069.</title>
        <authorList>
            <consortium name="US DOE Joint Genome Institute (JGI-PGF)"/>
            <person name="Lucas S."/>
            <person name="Copeland A."/>
            <person name="Lapidus A."/>
            <person name="Bruce D."/>
            <person name="Goodwin L."/>
            <person name="Pitluck S."/>
            <person name="Kyrpides N."/>
            <person name="Mavromatis K."/>
            <person name="Ivanova N."/>
            <person name="Zeytun A."/>
            <person name="Brettin T."/>
            <person name="Detter J.C."/>
            <person name="Tapia R."/>
            <person name="Han C."/>
            <person name="Land M."/>
            <person name="Hauser L."/>
            <person name="Markowitz V."/>
            <person name="Cheng J.-F."/>
            <person name="Hugenholtz P."/>
            <person name="Woyke T."/>
            <person name="Wu D."/>
            <person name="Spring S."/>
            <person name="Schroeder M."/>
            <person name="Brambilla E."/>
            <person name="Klenk H.-P."/>
            <person name="Eisen J.A."/>
        </authorList>
    </citation>
    <scope>NUCLEOTIDE SEQUENCE [LARGE SCALE GENOMIC DNA]</scope>
    <source>
        <strain evidence="13 14">DSM 5069</strain>
    </source>
</reference>
<dbReference type="PANTHER" id="PTHR43418">
    <property type="entry name" value="MULTIFUNCTIONAL TRYPTOPHAN BIOSYNTHESIS PROTEIN-RELATED"/>
    <property type="match status" value="1"/>
</dbReference>
<dbReference type="NCBIfam" id="NF009475">
    <property type="entry name" value="PRK12838.1"/>
    <property type="match status" value="1"/>
</dbReference>
<dbReference type="GO" id="GO:0004088">
    <property type="term" value="F:carbamoyl-phosphate synthase (glutamine-hydrolyzing) activity"/>
    <property type="evidence" value="ECO:0007669"/>
    <property type="project" value="UniProtKB-UniRule"/>
</dbReference>
<dbReference type="InterPro" id="IPR002474">
    <property type="entry name" value="CarbamoylP_synth_ssu_N"/>
</dbReference>
<dbReference type="InterPro" id="IPR036480">
    <property type="entry name" value="CarbP_synth_ssu_N_sf"/>
</dbReference>
<dbReference type="UniPathway" id="UPA00070">
    <property type="reaction ID" value="UER00115"/>
</dbReference>
<dbReference type="KEGG" id="tta:Theth_1545"/>
<dbReference type="GO" id="GO:0006541">
    <property type="term" value="P:glutamine metabolic process"/>
    <property type="evidence" value="ECO:0007669"/>
    <property type="project" value="InterPro"/>
</dbReference>
<dbReference type="HAMAP" id="MF_01209">
    <property type="entry name" value="CPSase_S_chain"/>
    <property type="match status" value="1"/>
</dbReference>
<dbReference type="GO" id="GO:0005524">
    <property type="term" value="F:ATP binding"/>
    <property type="evidence" value="ECO:0007669"/>
    <property type="project" value="UniProtKB-UniRule"/>
</dbReference>
<comment type="catalytic activity">
    <reaction evidence="10 11">
        <text>L-glutamine + H2O = L-glutamate + NH4(+)</text>
        <dbReference type="Rhea" id="RHEA:15889"/>
        <dbReference type="ChEBI" id="CHEBI:15377"/>
        <dbReference type="ChEBI" id="CHEBI:28938"/>
        <dbReference type="ChEBI" id="CHEBI:29985"/>
        <dbReference type="ChEBI" id="CHEBI:58359"/>
    </reaction>
</comment>
<sequence length="384" mass="42602">MGKKALLAFEDGSYFFGTNFGASGETFGEAVFNTSLVGYQEVLTDPSYAGQIVIMTYPEIGIYGINNEDFESDGIKVNGFVVFRAIKEAFNFRATTTLDEFLKRYNVIGIEGVDTRAITKKIRSKGTMKAAISTLDLEPSSLVKRVRESADIGKLDLVKKVTCQQEAVEDFDGAKIVVIDCGVKYGIIRELEQLGAKLIRLRYDFEVDQIKKIKPDGVLISNGPGDPKILKKTVENIRNLLKFEVPLVGICLGHQLIALAVGGQTYKMKFGHRGINHPVKDLRTQKVLITTQNHGYAVDPKSFGIDLPEEVWKIDFSKSFVGKSLEGFGQVQITHISLNDCTVEGLRLIDKPVFCVQFHPEASPGPHDSKDFFKDFAKLMRGDC</sequence>
<organism evidence="13 14">
    <name type="scientific">Pseudothermotoga thermarum DSM 5069</name>
    <dbReference type="NCBI Taxonomy" id="688269"/>
    <lineage>
        <taxon>Bacteria</taxon>
        <taxon>Thermotogati</taxon>
        <taxon>Thermotogota</taxon>
        <taxon>Thermotogae</taxon>
        <taxon>Thermotogales</taxon>
        <taxon>Thermotogaceae</taxon>
        <taxon>Pseudothermotoga</taxon>
    </lineage>
</organism>
<dbReference type="eggNOG" id="COG0505">
    <property type="taxonomic scope" value="Bacteria"/>
</dbReference>
<gene>
    <name evidence="11" type="primary">carA</name>
    <name evidence="13" type="ORF">Theth_1545</name>
</gene>
<keyword evidence="11" id="KW-0055">Arginine biosynthesis</keyword>
<comment type="catalytic activity">
    <reaction evidence="9 11">
        <text>hydrogencarbonate + L-glutamine + 2 ATP + H2O = carbamoyl phosphate + L-glutamate + 2 ADP + phosphate + 2 H(+)</text>
        <dbReference type="Rhea" id="RHEA:18633"/>
        <dbReference type="ChEBI" id="CHEBI:15377"/>
        <dbReference type="ChEBI" id="CHEBI:15378"/>
        <dbReference type="ChEBI" id="CHEBI:17544"/>
        <dbReference type="ChEBI" id="CHEBI:29985"/>
        <dbReference type="ChEBI" id="CHEBI:30616"/>
        <dbReference type="ChEBI" id="CHEBI:43474"/>
        <dbReference type="ChEBI" id="CHEBI:58228"/>
        <dbReference type="ChEBI" id="CHEBI:58359"/>
        <dbReference type="ChEBI" id="CHEBI:456216"/>
        <dbReference type="EC" id="6.3.5.5"/>
    </reaction>
</comment>
<dbReference type="GO" id="GO:0006207">
    <property type="term" value="P:'de novo' pyrimidine nucleobase biosynthetic process"/>
    <property type="evidence" value="ECO:0007669"/>
    <property type="project" value="InterPro"/>
</dbReference>
<evidence type="ECO:0000256" key="6">
    <source>
        <dbReference type="ARBA" id="ARBA00022840"/>
    </source>
</evidence>
<dbReference type="InterPro" id="IPR029062">
    <property type="entry name" value="Class_I_gatase-like"/>
</dbReference>
<evidence type="ECO:0000256" key="2">
    <source>
        <dbReference type="ARBA" id="ARBA00005077"/>
    </source>
</evidence>
<protein>
    <recommendedName>
        <fullName evidence="11">Carbamoyl phosphate synthase small chain</fullName>
        <ecNumber evidence="11">6.3.5.5</ecNumber>
    </recommendedName>
    <alternativeName>
        <fullName evidence="11">Carbamoyl phosphate synthetase glutamine chain</fullName>
    </alternativeName>
</protein>
<dbReference type="GO" id="GO:0004359">
    <property type="term" value="F:glutaminase activity"/>
    <property type="evidence" value="ECO:0007669"/>
    <property type="project" value="RHEA"/>
</dbReference>
<dbReference type="Proteomes" id="UP000006804">
    <property type="component" value="Chromosome"/>
</dbReference>
<evidence type="ECO:0000256" key="1">
    <source>
        <dbReference type="ARBA" id="ARBA00004812"/>
    </source>
</evidence>
<dbReference type="GO" id="GO:0044205">
    <property type="term" value="P:'de novo' UMP biosynthetic process"/>
    <property type="evidence" value="ECO:0007669"/>
    <property type="project" value="UniProtKB-UniRule"/>
</dbReference>
<keyword evidence="14" id="KW-1185">Reference proteome</keyword>
<feature type="binding site" evidence="11">
    <location>
        <position position="255"/>
    </location>
    <ligand>
        <name>L-glutamine</name>
        <dbReference type="ChEBI" id="CHEBI:58359"/>
    </ligand>
</feature>
<dbReference type="PRINTS" id="PR00099">
    <property type="entry name" value="CPSGATASE"/>
</dbReference>
<feature type="binding site" evidence="11">
    <location>
        <position position="223"/>
    </location>
    <ligand>
        <name>L-glutamine</name>
        <dbReference type="ChEBI" id="CHEBI:58359"/>
    </ligand>
</feature>
<comment type="similarity">
    <text evidence="3 11">Belongs to the CarA family.</text>
</comment>
<dbReference type="EC" id="6.3.5.5" evidence="11"/>
<feature type="active site" description="Nucleophile" evidence="11">
    <location>
        <position position="251"/>
    </location>
</feature>
<feature type="region of interest" description="CPSase" evidence="11">
    <location>
        <begin position="1"/>
        <end position="174"/>
    </location>
</feature>
<dbReference type="EMBL" id="CP002351">
    <property type="protein sequence ID" value="AEH51598.1"/>
    <property type="molecule type" value="Genomic_DNA"/>
</dbReference>
<keyword evidence="11" id="KW-0028">Amino-acid biosynthesis</keyword>
<comment type="subunit">
    <text evidence="11">Composed of two chains; the small (or glutamine) chain promotes the hydrolysis of glutamine to ammonia, which is used by the large (or ammonia) chain to synthesize carbamoyl phosphate. Tetramer of heterodimers (alpha,beta)4.</text>
</comment>
<evidence type="ECO:0000256" key="8">
    <source>
        <dbReference type="ARBA" id="ARBA00022975"/>
    </source>
</evidence>
<comment type="pathway">
    <text evidence="2 11">Amino-acid biosynthesis; L-arginine biosynthesis; carbamoyl phosphate from bicarbonate: step 1/1.</text>
</comment>
<keyword evidence="8 11" id="KW-0665">Pyrimidine biosynthesis</keyword>
<feature type="binding site" evidence="11">
    <location>
        <position position="296"/>
    </location>
    <ligand>
        <name>L-glutamine</name>
        <dbReference type="ChEBI" id="CHEBI:58359"/>
    </ligand>
</feature>
<feature type="active site" evidence="11">
    <location>
        <position position="359"/>
    </location>
</feature>
<dbReference type="InterPro" id="IPR035686">
    <property type="entry name" value="CPSase_GATase1"/>
</dbReference>
<evidence type="ECO:0000256" key="10">
    <source>
        <dbReference type="ARBA" id="ARBA00049285"/>
    </source>
</evidence>
<dbReference type="SUPFAM" id="SSF52317">
    <property type="entry name" value="Class I glutamine amidotransferase-like"/>
    <property type="match status" value="1"/>
</dbReference>
<evidence type="ECO:0000256" key="7">
    <source>
        <dbReference type="ARBA" id="ARBA00022962"/>
    </source>
</evidence>
<dbReference type="RefSeq" id="WP_013932810.1">
    <property type="nucleotide sequence ID" value="NC_015707.1"/>
</dbReference>
<dbReference type="PATRIC" id="fig|688269.3.peg.1594"/>
<dbReference type="InterPro" id="IPR006274">
    <property type="entry name" value="CarbamoylP_synth_ssu"/>
</dbReference>
<dbReference type="PANTHER" id="PTHR43418:SF7">
    <property type="entry name" value="CARBAMOYL-PHOSPHATE SYNTHASE SMALL CHAIN"/>
    <property type="match status" value="1"/>
</dbReference>
<evidence type="ECO:0000256" key="3">
    <source>
        <dbReference type="ARBA" id="ARBA00007800"/>
    </source>
</evidence>
<accession>F7YXC3</accession>
<feature type="binding site" evidence="11">
    <location>
        <position position="295"/>
    </location>
    <ligand>
        <name>L-glutamine</name>
        <dbReference type="ChEBI" id="CHEBI:58359"/>
    </ligand>
</feature>
<dbReference type="GO" id="GO:0006526">
    <property type="term" value="P:L-arginine biosynthetic process"/>
    <property type="evidence" value="ECO:0007669"/>
    <property type="project" value="UniProtKB-UniRule"/>
</dbReference>
<evidence type="ECO:0000256" key="5">
    <source>
        <dbReference type="ARBA" id="ARBA00022741"/>
    </source>
</evidence>
<comment type="function">
    <text evidence="11">Small subunit of the glutamine-dependent carbamoyl phosphate synthetase (CPSase). CPSase catalyzes the formation of carbamoyl phosphate from the ammonia moiety of glutamine, carbonate, and phosphate donated by ATP, constituting the first step of 2 biosynthetic pathways, one leading to arginine and/or urea and the other to pyrimidine nucleotides. The small subunit (glutamine amidotransferase) binds and cleaves glutamine to supply the large subunit with the substrate ammonia.</text>
</comment>
<dbReference type="SUPFAM" id="SSF52021">
    <property type="entry name" value="Carbamoyl phosphate synthetase, small subunit N-terminal domain"/>
    <property type="match status" value="1"/>
</dbReference>
<evidence type="ECO:0000256" key="11">
    <source>
        <dbReference type="HAMAP-Rule" id="MF_01209"/>
    </source>
</evidence>
<dbReference type="STRING" id="688269.Theth_1545"/>
<keyword evidence="6 11" id="KW-0067">ATP-binding</keyword>
<dbReference type="OrthoDB" id="9804328at2"/>
<name>F7YXC3_9THEM</name>
<dbReference type="CDD" id="cd01744">
    <property type="entry name" value="GATase1_CPSase"/>
    <property type="match status" value="1"/>
</dbReference>
<dbReference type="Pfam" id="PF00988">
    <property type="entry name" value="CPSase_sm_chain"/>
    <property type="match status" value="1"/>
</dbReference>
<dbReference type="UniPathway" id="UPA00068">
    <property type="reaction ID" value="UER00171"/>
</dbReference>
<dbReference type="FunFam" id="3.50.30.20:FF:000001">
    <property type="entry name" value="Carbamoyl-phosphate synthase small chain"/>
    <property type="match status" value="1"/>
</dbReference>
<feature type="binding site" evidence="11">
    <location>
        <position position="293"/>
    </location>
    <ligand>
        <name>L-glutamine</name>
        <dbReference type="ChEBI" id="CHEBI:58359"/>
    </ligand>
</feature>
<feature type="binding site" evidence="11">
    <location>
        <position position="47"/>
    </location>
    <ligand>
        <name>L-glutamine</name>
        <dbReference type="ChEBI" id="CHEBI:58359"/>
    </ligand>
</feature>
<dbReference type="PROSITE" id="PS51273">
    <property type="entry name" value="GATASE_TYPE_1"/>
    <property type="match status" value="1"/>
</dbReference>
<feature type="binding site" evidence="11">
    <location>
        <position position="252"/>
    </location>
    <ligand>
        <name>L-glutamine</name>
        <dbReference type="ChEBI" id="CHEBI:58359"/>
    </ligand>
</feature>
<keyword evidence="7 11" id="KW-0315">Glutamine amidotransferase</keyword>
<feature type="binding site" evidence="11">
    <location>
        <position position="225"/>
    </location>
    <ligand>
        <name>L-glutamine</name>
        <dbReference type="ChEBI" id="CHEBI:58359"/>
    </ligand>
</feature>
<comment type="pathway">
    <text evidence="1 11">Pyrimidine metabolism; UMP biosynthesis via de novo pathway; (S)-dihydroorotate from bicarbonate: step 1/3.</text>
</comment>
<evidence type="ECO:0000256" key="4">
    <source>
        <dbReference type="ARBA" id="ARBA00022598"/>
    </source>
</evidence>
<dbReference type="Pfam" id="PF00117">
    <property type="entry name" value="GATase"/>
    <property type="match status" value="1"/>
</dbReference>
<dbReference type="SMART" id="SM01097">
    <property type="entry name" value="CPSase_sm_chain"/>
    <property type="match status" value="1"/>
</dbReference>
<dbReference type="InterPro" id="IPR017926">
    <property type="entry name" value="GATASE"/>
</dbReference>